<dbReference type="InParanoid" id="H2ZXN8"/>
<evidence type="ECO:0008006" key="3">
    <source>
        <dbReference type="Google" id="ProtNLM"/>
    </source>
</evidence>
<reference evidence="1" key="2">
    <citation type="submission" date="2025-08" db="UniProtKB">
        <authorList>
            <consortium name="Ensembl"/>
        </authorList>
    </citation>
    <scope>IDENTIFICATION</scope>
</reference>
<evidence type="ECO:0000313" key="2">
    <source>
        <dbReference type="Proteomes" id="UP000008672"/>
    </source>
</evidence>
<sequence length="298" mass="34347">GGFNCVLDAVMDKSSSVTDSHARSTKAVLNGIREYSLVDIWKHSHATSREYSFHSQVHDTYSRIDLMLISSSLLHRVEVCSFLSRSILDHSPLTLSLRFPEISPTAFRWWFNPRLLILEEPRAKIQHHIEEYSDFNSSSPDFIWEALKAVLRGHIISFSTAKKKKFQSQVTKLEMELRQAETEDCKHQTAESREKVVKLWRELNVISTSRAEHVILCTKSKYYARGDKAGRLLAWQLRRQGAERCIVALEDISEEFVSYYSSLYTSELRLQGSDAGMSKFLNALDILRLEEEDQTLIN</sequence>
<proteinExistence type="predicted"/>
<reference evidence="1" key="3">
    <citation type="submission" date="2025-09" db="UniProtKB">
        <authorList>
            <consortium name="Ensembl"/>
        </authorList>
    </citation>
    <scope>IDENTIFICATION</scope>
</reference>
<organism evidence="1 2">
    <name type="scientific">Latimeria chalumnae</name>
    <name type="common">Coelacanth</name>
    <dbReference type="NCBI Taxonomy" id="7897"/>
    <lineage>
        <taxon>Eukaryota</taxon>
        <taxon>Metazoa</taxon>
        <taxon>Chordata</taxon>
        <taxon>Craniata</taxon>
        <taxon>Vertebrata</taxon>
        <taxon>Euteleostomi</taxon>
        <taxon>Coelacanthiformes</taxon>
        <taxon>Coelacanthidae</taxon>
        <taxon>Latimeria</taxon>
    </lineage>
</organism>
<name>H2ZXN8_LATCH</name>
<accession>H2ZXN8</accession>
<dbReference type="SUPFAM" id="SSF56219">
    <property type="entry name" value="DNase I-like"/>
    <property type="match status" value="1"/>
</dbReference>
<dbReference type="Proteomes" id="UP000008672">
    <property type="component" value="Unassembled WGS sequence"/>
</dbReference>
<reference evidence="2" key="1">
    <citation type="submission" date="2011-08" db="EMBL/GenBank/DDBJ databases">
        <title>The draft genome of Latimeria chalumnae.</title>
        <authorList>
            <person name="Di Palma F."/>
            <person name="Alfoldi J."/>
            <person name="Johnson J."/>
            <person name="Berlin A."/>
            <person name="Gnerre S."/>
            <person name="Jaffe D."/>
            <person name="MacCallum I."/>
            <person name="Young S."/>
            <person name="Walker B.J."/>
            <person name="Lander E."/>
            <person name="Lindblad-Toh K."/>
        </authorList>
    </citation>
    <scope>NUCLEOTIDE SEQUENCE [LARGE SCALE GENOMIC DNA]</scope>
    <source>
        <strain evidence="2">Wild caught</strain>
    </source>
</reference>
<dbReference type="HOGENOM" id="CLU_000680_2_1_1"/>
<dbReference type="InterPro" id="IPR036691">
    <property type="entry name" value="Endo/exonu/phosph_ase_sf"/>
</dbReference>
<dbReference type="GeneTree" id="ENSGT01040000240943"/>
<dbReference type="Ensembl" id="ENSLACT00000002176.1">
    <property type="protein sequence ID" value="ENSLACP00000002159.1"/>
    <property type="gene ID" value="ENSLACG00000001929.1"/>
</dbReference>
<dbReference type="AlphaFoldDB" id="H2ZXN8"/>
<evidence type="ECO:0000313" key="1">
    <source>
        <dbReference type="Ensembl" id="ENSLACP00000002159.1"/>
    </source>
</evidence>
<dbReference type="Gene3D" id="3.60.10.10">
    <property type="entry name" value="Endonuclease/exonuclease/phosphatase"/>
    <property type="match status" value="1"/>
</dbReference>
<dbReference type="EMBL" id="AFYH01205288">
    <property type="status" value="NOT_ANNOTATED_CDS"/>
    <property type="molecule type" value="Genomic_DNA"/>
</dbReference>
<keyword evidence="2" id="KW-1185">Reference proteome</keyword>
<protein>
    <recommendedName>
        <fullName evidence="3">Endonuclease/exonuclease/phosphatase domain-containing protein</fullName>
    </recommendedName>
</protein>
<dbReference type="STRING" id="7897.ENSLACP00000002159"/>